<dbReference type="Proteomes" id="UP001212602">
    <property type="component" value="Unassembled WGS sequence"/>
</dbReference>
<feature type="transmembrane region" description="Helical" evidence="6">
    <location>
        <begin position="87"/>
        <end position="109"/>
    </location>
</feature>
<dbReference type="AlphaFoldDB" id="A0AAE3NCX3"/>
<comment type="subcellular location">
    <subcellularLocation>
        <location evidence="1">Cell membrane</location>
        <topology evidence="1">Multi-pass membrane protein</topology>
    </subcellularLocation>
</comment>
<keyword evidence="2" id="KW-1003">Cell membrane</keyword>
<keyword evidence="8" id="KW-1185">Reference proteome</keyword>
<keyword evidence="4 6" id="KW-1133">Transmembrane helix</keyword>
<gene>
    <name evidence="7" type="ORF">PGB34_21320</name>
</gene>
<dbReference type="PANTHER" id="PTHR33931:SF2">
    <property type="entry name" value="HOLIN-LIKE PROTEIN CIDA"/>
    <property type="match status" value="1"/>
</dbReference>
<proteinExistence type="predicted"/>
<dbReference type="Pfam" id="PF03788">
    <property type="entry name" value="LrgA"/>
    <property type="match status" value="1"/>
</dbReference>
<evidence type="ECO:0000256" key="4">
    <source>
        <dbReference type="ARBA" id="ARBA00022989"/>
    </source>
</evidence>
<name>A0AAE3NCX3_9BURK</name>
<evidence type="ECO:0000313" key="8">
    <source>
        <dbReference type="Proteomes" id="UP001212602"/>
    </source>
</evidence>
<dbReference type="RefSeq" id="WP_271430118.1">
    <property type="nucleotide sequence ID" value="NZ_JAQIPB010000012.1"/>
</dbReference>
<evidence type="ECO:0000256" key="5">
    <source>
        <dbReference type="ARBA" id="ARBA00023136"/>
    </source>
</evidence>
<organism evidence="7 8">
    <name type="scientific">Xenophilus arseniciresistens</name>
    <dbReference type="NCBI Taxonomy" id="1283306"/>
    <lineage>
        <taxon>Bacteria</taxon>
        <taxon>Pseudomonadati</taxon>
        <taxon>Pseudomonadota</taxon>
        <taxon>Betaproteobacteria</taxon>
        <taxon>Burkholderiales</taxon>
        <taxon>Comamonadaceae</taxon>
        <taxon>Xenophilus</taxon>
    </lineage>
</organism>
<reference evidence="7" key="1">
    <citation type="submission" date="2023-01" db="EMBL/GenBank/DDBJ databases">
        <title>Xenophilus mangrovi sp. nov., isolated from soil of Mangrove nature reserve.</title>
        <authorList>
            <person name="Xu S."/>
            <person name="Liu Z."/>
            <person name="Xu Y."/>
        </authorList>
    </citation>
    <scope>NUCLEOTIDE SEQUENCE</scope>
    <source>
        <strain evidence="7">YW8</strain>
    </source>
</reference>
<accession>A0AAE3NCX3</accession>
<sequence>MNGLRGLAWLLAFQCAGELLSRGFHLPLPGPVLGLVLLWAGLRWPLVREPVAECAGFLLTHLSLLFVPVGVGVMTHLALLTQYGLRILLVIALSTWIGLGVTALVLYGWPGRSRPLPGTGGPHG</sequence>
<feature type="transmembrane region" description="Helical" evidence="6">
    <location>
        <begin position="58"/>
        <end position="80"/>
    </location>
</feature>
<evidence type="ECO:0000256" key="2">
    <source>
        <dbReference type="ARBA" id="ARBA00022475"/>
    </source>
</evidence>
<evidence type="ECO:0000256" key="1">
    <source>
        <dbReference type="ARBA" id="ARBA00004651"/>
    </source>
</evidence>
<dbReference type="GO" id="GO:0005886">
    <property type="term" value="C:plasma membrane"/>
    <property type="evidence" value="ECO:0007669"/>
    <property type="project" value="UniProtKB-SubCell"/>
</dbReference>
<evidence type="ECO:0000256" key="6">
    <source>
        <dbReference type="SAM" id="Phobius"/>
    </source>
</evidence>
<keyword evidence="3 6" id="KW-0812">Transmembrane</keyword>
<protein>
    <submittedName>
        <fullName evidence="7">CidA/LrgA family protein</fullName>
    </submittedName>
</protein>
<evidence type="ECO:0000313" key="7">
    <source>
        <dbReference type="EMBL" id="MDA7418918.1"/>
    </source>
</evidence>
<evidence type="ECO:0000256" key="3">
    <source>
        <dbReference type="ARBA" id="ARBA00022692"/>
    </source>
</evidence>
<keyword evidence="5 6" id="KW-0472">Membrane</keyword>
<comment type="caution">
    <text evidence="7">The sequence shown here is derived from an EMBL/GenBank/DDBJ whole genome shotgun (WGS) entry which is preliminary data.</text>
</comment>
<dbReference type="InterPro" id="IPR005538">
    <property type="entry name" value="LrgA/CidA"/>
</dbReference>
<dbReference type="PANTHER" id="PTHR33931">
    <property type="entry name" value="HOLIN-LIKE PROTEIN CIDA-RELATED"/>
    <property type="match status" value="1"/>
</dbReference>
<dbReference type="EMBL" id="JAQIPB010000012">
    <property type="protein sequence ID" value="MDA7418918.1"/>
    <property type="molecule type" value="Genomic_DNA"/>
</dbReference>